<dbReference type="InterPro" id="IPR043502">
    <property type="entry name" value="DNA/RNA_pol_sf"/>
</dbReference>
<dbReference type="HOGENOM" id="CLU_066771_1_0_1"/>
<dbReference type="PANTHER" id="PTHR31635:SF196">
    <property type="entry name" value="REVERSE TRANSCRIPTASE DOMAIN-CONTAINING PROTEIN-RELATED"/>
    <property type="match status" value="1"/>
</dbReference>
<dbReference type="AlphaFoldDB" id="F0WP11"/>
<evidence type="ECO:0000259" key="1">
    <source>
        <dbReference type="Pfam" id="PF00078"/>
    </source>
</evidence>
<dbReference type="Pfam" id="PF00078">
    <property type="entry name" value="RVT_1"/>
    <property type="match status" value="1"/>
</dbReference>
<protein>
    <submittedName>
        <fullName evidence="2">PREDICTED: similar to pollike protein putative</fullName>
    </submittedName>
</protein>
<accession>F0WP11</accession>
<feature type="domain" description="Reverse transcriptase" evidence="1">
    <location>
        <begin position="55"/>
        <end position="246"/>
    </location>
</feature>
<dbReference type="SUPFAM" id="SSF56672">
    <property type="entry name" value="DNA/RNA polymerases"/>
    <property type="match status" value="1"/>
</dbReference>
<dbReference type="CDD" id="cd01650">
    <property type="entry name" value="RT_nLTR_like"/>
    <property type="match status" value="1"/>
</dbReference>
<sequence length="250" mass="27820">MRGHSSPGVDGLPAAFYQLAPSVFGECLQIVFDHQLRRGSLLRSQCSSAITLVYKKGSRVDPGNYSPIAITCVDVKVLSKVLAYRLQEMLPKLIHEDQKVFLRGRSIHHYIRYMSDVQDLITHRDEEANATFHDFEKAYNGMDWSYMFAVLPKMNCGAVFIQSTKLQYTNTNVSLSLNGTLSPKITPYRGVKQGDPLSAVRFLMTIESLGNLLWRNIGPGICITPTDTTTSLFFADESTLLSSSLSRGSA</sequence>
<dbReference type="InterPro" id="IPR000477">
    <property type="entry name" value="RT_dom"/>
</dbReference>
<gene>
    <name evidence="2" type="primary">AlNc14C178G8165</name>
    <name evidence="2" type="ORF">ALNC14_091980</name>
</gene>
<proteinExistence type="predicted"/>
<dbReference type="PANTHER" id="PTHR31635">
    <property type="entry name" value="REVERSE TRANSCRIPTASE DOMAIN-CONTAINING PROTEIN-RELATED"/>
    <property type="match status" value="1"/>
</dbReference>
<organism evidence="2">
    <name type="scientific">Albugo laibachii Nc14</name>
    <dbReference type="NCBI Taxonomy" id="890382"/>
    <lineage>
        <taxon>Eukaryota</taxon>
        <taxon>Sar</taxon>
        <taxon>Stramenopiles</taxon>
        <taxon>Oomycota</taxon>
        <taxon>Peronosporomycetes</taxon>
        <taxon>Albuginales</taxon>
        <taxon>Albuginaceae</taxon>
        <taxon>Albugo</taxon>
    </lineage>
</organism>
<dbReference type="EMBL" id="FR824223">
    <property type="protein sequence ID" value="CCA23055.1"/>
    <property type="molecule type" value="Genomic_DNA"/>
</dbReference>
<name>F0WP11_9STRA</name>
<evidence type="ECO:0000313" key="2">
    <source>
        <dbReference type="EMBL" id="CCA23055.1"/>
    </source>
</evidence>
<reference evidence="2" key="1">
    <citation type="journal article" date="2011" name="PLoS Biol.">
        <title>Gene gain and loss during evolution of obligate parasitism in the white rust pathogen of Arabidopsis thaliana.</title>
        <authorList>
            <person name="Kemen E."/>
            <person name="Gardiner A."/>
            <person name="Schultz-Larsen T."/>
            <person name="Kemen A.C."/>
            <person name="Balmuth A.L."/>
            <person name="Robert-Seilaniantz A."/>
            <person name="Bailey K."/>
            <person name="Holub E."/>
            <person name="Studholme D.J."/>
            <person name="Maclean D."/>
            <person name="Jones J.D."/>
        </authorList>
    </citation>
    <scope>NUCLEOTIDE SEQUENCE</scope>
</reference>
<reference evidence="2" key="2">
    <citation type="submission" date="2011-02" db="EMBL/GenBank/DDBJ databases">
        <authorList>
            <person name="MacLean D."/>
        </authorList>
    </citation>
    <scope>NUCLEOTIDE SEQUENCE</scope>
</reference>